<accession>B8FAS3</accession>
<dbReference type="SUPFAM" id="SSF53448">
    <property type="entry name" value="Nucleotide-diphospho-sugar transferases"/>
    <property type="match status" value="1"/>
</dbReference>
<proteinExistence type="predicted"/>
<dbReference type="HOGENOM" id="CLU_042930_1_1_7"/>
<dbReference type="RefSeq" id="WP_012610803.1">
    <property type="nucleotide sequence ID" value="NC_011768.1"/>
</dbReference>
<reference evidence="1 2" key="1">
    <citation type="journal article" date="2012" name="Environ. Microbiol.">
        <title>The genome sequence of Desulfatibacillum alkenivorans AK-01: a blueprint for anaerobic alkane oxidation.</title>
        <authorList>
            <person name="Callaghan A.V."/>
            <person name="Morris B.E."/>
            <person name="Pereira I.A."/>
            <person name="McInerney M.J."/>
            <person name="Austin R.N."/>
            <person name="Groves J.T."/>
            <person name="Kukor J.J."/>
            <person name="Suflita J.M."/>
            <person name="Young L.Y."/>
            <person name="Zylstra G.J."/>
            <person name="Wawrik B."/>
        </authorList>
    </citation>
    <scope>NUCLEOTIDE SEQUENCE [LARGE SCALE GENOMIC DNA]</scope>
    <source>
        <strain evidence="1 2">AK-01</strain>
    </source>
</reference>
<dbReference type="InterPro" id="IPR003329">
    <property type="entry name" value="Cytidylyl_trans"/>
</dbReference>
<dbReference type="PANTHER" id="PTHR21485">
    <property type="entry name" value="HAD SUPERFAMILY MEMBERS CMAS AND KDSC"/>
    <property type="match status" value="1"/>
</dbReference>
<dbReference type="CDD" id="cd02513">
    <property type="entry name" value="CMP-NeuAc_Synthase"/>
    <property type="match status" value="1"/>
</dbReference>
<evidence type="ECO:0000313" key="1">
    <source>
        <dbReference type="EMBL" id="ACL03369.1"/>
    </source>
</evidence>
<dbReference type="GO" id="GO:0008781">
    <property type="term" value="F:N-acylneuraminate cytidylyltransferase activity"/>
    <property type="evidence" value="ECO:0007669"/>
    <property type="project" value="TreeGrafter"/>
</dbReference>
<dbReference type="InterPro" id="IPR050793">
    <property type="entry name" value="CMP-NeuNAc_synthase"/>
</dbReference>
<dbReference type="EMBL" id="CP001322">
    <property type="protein sequence ID" value="ACL03369.1"/>
    <property type="molecule type" value="Genomic_DNA"/>
</dbReference>
<protein>
    <submittedName>
        <fullName evidence="1">Acylneuraminate cytidylyltransferase</fullName>
    </submittedName>
</protein>
<name>B8FAS3_DESAL</name>
<keyword evidence="1" id="KW-0548">Nucleotidyltransferase</keyword>
<dbReference type="PANTHER" id="PTHR21485:SF6">
    <property type="entry name" value="N-ACYLNEURAMINATE CYTIDYLYLTRANSFERASE-RELATED"/>
    <property type="match status" value="1"/>
</dbReference>
<gene>
    <name evidence="1" type="ordered locus">Dalk_1671</name>
</gene>
<sequence>MKKVLAVIPARGGSKGVPRKNIRSLGDKPLIGHILETAGKSKYLDRVIVSTDDEEIMQAARDAGAEAPFVRPAELSVDTAPLLSVVLHAFHYYEEKGEPFDAVINIQPTCPFLSSDTLDEAVELWMESGCQSVVPLAEVVTGHPYITKRVLGDRSIENFCQIPEGAVVAPRQKREKAYYLTGGFYLRDRNLLLQEGLKGHALGDDCRAVIVDEIQAVDINTEMDFLFARFLKEQGLA</sequence>
<keyword evidence="1" id="KW-0808">Transferase</keyword>
<dbReference type="Proteomes" id="UP000000739">
    <property type="component" value="Chromosome"/>
</dbReference>
<evidence type="ECO:0000313" key="2">
    <source>
        <dbReference type="Proteomes" id="UP000000739"/>
    </source>
</evidence>
<dbReference type="Pfam" id="PF02348">
    <property type="entry name" value="CTP_transf_3"/>
    <property type="match status" value="1"/>
</dbReference>
<dbReference type="InterPro" id="IPR029044">
    <property type="entry name" value="Nucleotide-diphossugar_trans"/>
</dbReference>
<keyword evidence="2" id="KW-1185">Reference proteome</keyword>
<dbReference type="KEGG" id="dal:Dalk_1671"/>
<dbReference type="AlphaFoldDB" id="B8FAS3"/>
<dbReference type="eggNOG" id="COG1083">
    <property type="taxonomic scope" value="Bacteria"/>
</dbReference>
<organism evidence="1 2">
    <name type="scientific">Desulfatibacillum aliphaticivorans</name>
    <dbReference type="NCBI Taxonomy" id="218208"/>
    <lineage>
        <taxon>Bacteria</taxon>
        <taxon>Pseudomonadati</taxon>
        <taxon>Thermodesulfobacteriota</taxon>
        <taxon>Desulfobacteria</taxon>
        <taxon>Desulfobacterales</taxon>
        <taxon>Desulfatibacillaceae</taxon>
        <taxon>Desulfatibacillum</taxon>
    </lineage>
</organism>
<dbReference type="Gene3D" id="3.90.550.10">
    <property type="entry name" value="Spore Coat Polysaccharide Biosynthesis Protein SpsA, Chain A"/>
    <property type="match status" value="1"/>
</dbReference>